<dbReference type="RefSeq" id="WP_004084831.1">
    <property type="nucleotide sequence ID" value="NZ_CP047134.1"/>
</dbReference>
<comment type="caution">
    <text evidence="1">The sequence shown here is derived from an EMBL/GenBank/DDBJ whole genome shotgun (WGS) entry which is preliminary data.</text>
</comment>
<protein>
    <submittedName>
        <fullName evidence="1">Uncharacterized protein</fullName>
    </submittedName>
</protein>
<dbReference type="Proteomes" id="UP001220702">
    <property type="component" value="Unassembled WGS sequence"/>
</dbReference>
<evidence type="ECO:0000313" key="2">
    <source>
        <dbReference type="Proteomes" id="UP001220702"/>
    </source>
</evidence>
<dbReference type="EMBL" id="JAJKGN010000001">
    <property type="protein sequence ID" value="MDC6407635.1"/>
    <property type="molecule type" value="Genomic_DNA"/>
</dbReference>
<gene>
    <name evidence="1" type="ORF">LOK82_02690</name>
</gene>
<name>A0AAW6HSX8_XYLFS</name>
<organism evidence="1 2">
    <name type="scientific">Xylella fastidiosa subsp. multiplex</name>
    <dbReference type="NCBI Taxonomy" id="644357"/>
    <lineage>
        <taxon>Bacteria</taxon>
        <taxon>Pseudomonadati</taxon>
        <taxon>Pseudomonadota</taxon>
        <taxon>Gammaproteobacteria</taxon>
        <taxon>Lysobacterales</taxon>
        <taxon>Lysobacteraceae</taxon>
        <taxon>Xylella</taxon>
    </lineage>
</organism>
<reference evidence="1" key="2">
    <citation type="journal article" date="2023" name="Commun. Biol.">
        <title>Suspicions of two bridgehead invasions of Xylella fastidiosa subsp. multiplex in France.</title>
        <authorList>
            <person name="Dupas E."/>
            <person name="Durand K."/>
            <person name="Rieux A."/>
            <person name="Briand M."/>
            <person name="Pruvost O."/>
            <person name="Cunty A."/>
            <person name="Denance N."/>
            <person name="Donnadieu C."/>
            <person name="Legendre B."/>
            <person name="Lopez-Roques C."/>
            <person name="Cesbron S."/>
            <person name="Ravigne V."/>
            <person name="Jacques M.A."/>
        </authorList>
    </citation>
    <scope>NUCLEOTIDE SEQUENCE</scope>
    <source>
        <strain evidence="1">CFBP8070</strain>
    </source>
</reference>
<dbReference type="AlphaFoldDB" id="A0AAW6HSX8"/>
<evidence type="ECO:0000313" key="1">
    <source>
        <dbReference type="EMBL" id="MDC6407635.1"/>
    </source>
</evidence>
<accession>A0AAW6HSX8</accession>
<sequence>MKENLKYRIAPNSWHADTHMTGSGNDYHIILGKHAANPRHTKKINGMGSLYIFQLAPLFKAGNTPERICIVRKIEHHHAPTTRINTPAPLAFVVT</sequence>
<proteinExistence type="predicted"/>
<reference evidence="1" key="1">
    <citation type="submission" date="2021-11" db="EMBL/GenBank/DDBJ databases">
        <authorList>
            <person name="Denance N."/>
            <person name="Briand M."/>
            <person name="Dupas E."/>
            <person name="Durand K."/>
            <person name="Legendre B."/>
            <person name="Cunty A."/>
            <person name="Donnadieu C."/>
            <person name="Lopez Roques C."/>
            <person name="Cesbron S."/>
            <person name="Jacques M.A."/>
        </authorList>
    </citation>
    <scope>NUCLEOTIDE SEQUENCE</scope>
    <source>
        <strain evidence="1">CFBP8070</strain>
    </source>
</reference>